<dbReference type="AlphaFoldDB" id="A0A6G1PVX4"/>
<dbReference type="Proteomes" id="UP000503349">
    <property type="component" value="Chromosome 10"/>
</dbReference>
<evidence type="ECO:0000313" key="1">
    <source>
        <dbReference type="EMBL" id="KAF3694333.1"/>
    </source>
</evidence>
<protein>
    <submittedName>
        <fullName evidence="1">Uncharacterized protein</fullName>
    </submittedName>
</protein>
<proteinExistence type="predicted"/>
<dbReference type="EMBL" id="CM015721">
    <property type="protein sequence ID" value="KAF3694333.1"/>
    <property type="molecule type" value="Genomic_DNA"/>
</dbReference>
<gene>
    <name evidence="1" type="ORF">EXN66_Car010009</name>
</gene>
<keyword evidence="2" id="KW-1185">Reference proteome</keyword>
<reference evidence="1 2" key="1">
    <citation type="submission" date="2019-02" db="EMBL/GenBank/DDBJ databases">
        <title>Opniocepnalus argus genome.</title>
        <authorList>
            <person name="Zhou C."/>
            <person name="Xiao S."/>
        </authorList>
    </citation>
    <scope>NUCLEOTIDE SEQUENCE [LARGE SCALE GENOMIC DNA]</scope>
    <source>
        <strain evidence="1">OARG1902GOOAL</strain>
        <tissue evidence="1">Muscle</tissue>
    </source>
</reference>
<accession>A0A6G1PVX4</accession>
<organism evidence="1 2">
    <name type="scientific">Channa argus</name>
    <name type="common">Northern snakehead</name>
    <name type="synonym">Ophicephalus argus</name>
    <dbReference type="NCBI Taxonomy" id="215402"/>
    <lineage>
        <taxon>Eukaryota</taxon>
        <taxon>Metazoa</taxon>
        <taxon>Chordata</taxon>
        <taxon>Craniata</taxon>
        <taxon>Vertebrata</taxon>
        <taxon>Euteleostomi</taxon>
        <taxon>Actinopterygii</taxon>
        <taxon>Neopterygii</taxon>
        <taxon>Teleostei</taxon>
        <taxon>Neoteleostei</taxon>
        <taxon>Acanthomorphata</taxon>
        <taxon>Anabantaria</taxon>
        <taxon>Anabantiformes</taxon>
        <taxon>Channoidei</taxon>
        <taxon>Channidae</taxon>
        <taxon>Channa</taxon>
    </lineage>
</organism>
<sequence length="60" mass="6898">MCFEKNLLPGREEVEEGWATGAVALRRSLSAYQAAVRNAKSLYIENILWNNQNKPRVLYD</sequence>
<reference evidence="2" key="2">
    <citation type="submission" date="2019-02" db="EMBL/GenBank/DDBJ databases">
        <title>Opniocepnalus argus Var Kimnra genome.</title>
        <authorList>
            <person name="Zhou C."/>
            <person name="Xiao S."/>
        </authorList>
    </citation>
    <scope>NUCLEOTIDE SEQUENCE [LARGE SCALE GENOMIC DNA]</scope>
</reference>
<name>A0A6G1PVX4_CHAAH</name>
<evidence type="ECO:0000313" key="2">
    <source>
        <dbReference type="Proteomes" id="UP000503349"/>
    </source>
</evidence>